<evidence type="ECO:0000256" key="1">
    <source>
        <dbReference type="SAM" id="Phobius"/>
    </source>
</evidence>
<organism evidence="3 4">
    <name type="scientific">Haloglomus irregulare</name>
    <dbReference type="NCBI Taxonomy" id="2234134"/>
    <lineage>
        <taxon>Archaea</taxon>
        <taxon>Methanobacteriati</taxon>
        <taxon>Methanobacteriota</taxon>
        <taxon>Stenosarchaea group</taxon>
        <taxon>Halobacteria</taxon>
        <taxon>Halobacteriales</taxon>
        <taxon>Natronomonadaceae</taxon>
        <taxon>Haloglomus</taxon>
    </lineage>
</organism>
<proteinExistence type="predicted"/>
<feature type="transmembrane region" description="Helical" evidence="1">
    <location>
        <begin position="21"/>
        <end position="51"/>
    </location>
</feature>
<dbReference type="GO" id="GO:0006813">
    <property type="term" value="P:potassium ion transport"/>
    <property type="evidence" value="ECO:0007669"/>
    <property type="project" value="InterPro"/>
</dbReference>
<dbReference type="GO" id="GO:0034220">
    <property type="term" value="P:monoatomic ion transmembrane transport"/>
    <property type="evidence" value="ECO:0007669"/>
    <property type="project" value="UniProtKB-KW"/>
</dbReference>
<evidence type="ECO:0000313" key="3">
    <source>
        <dbReference type="EMBL" id="TSD14323.1"/>
    </source>
</evidence>
<dbReference type="Gene3D" id="3.40.50.720">
    <property type="entry name" value="NAD(P)-binding Rossmann-like Domain"/>
    <property type="match status" value="1"/>
</dbReference>
<sequence length="247" mass="26126">MLTRGVVSRLAARLRTALLPVGTLVAIAVAGIVGFVALAGVSAVDAAFWLLDPTSIELHFEGHAGPEQLVKAYALAVFGGLLLAGIWTGETVLNAAFGGRVMEELERMQRDRRIENLSDHVVVCGFGMFGRTVTERLSEADEEVVVVERNEEELENLPAGALAVVGDARRESVLAEAGVDEARAVVAAIDDSATNVQTAIVGSQLGPSVRLVVRVGDEMYENLARRAGADEVVIPEVVSAKDVSDLL</sequence>
<dbReference type="InterPro" id="IPR003148">
    <property type="entry name" value="RCK_N"/>
</dbReference>
<keyword evidence="1" id="KW-0472">Membrane</keyword>
<keyword evidence="3" id="KW-0813">Transport</keyword>
<dbReference type="OrthoDB" id="43518at2157"/>
<keyword evidence="1" id="KW-1133">Transmembrane helix</keyword>
<evidence type="ECO:0000259" key="2">
    <source>
        <dbReference type="PROSITE" id="PS51201"/>
    </source>
</evidence>
<keyword evidence="3" id="KW-0407">Ion channel</keyword>
<dbReference type="Pfam" id="PF02254">
    <property type="entry name" value="TrkA_N"/>
    <property type="match status" value="1"/>
</dbReference>
<gene>
    <name evidence="3" type="ORF">DP107_08730</name>
</gene>
<dbReference type="SUPFAM" id="SSF51735">
    <property type="entry name" value="NAD(P)-binding Rossmann-fold domains"/>
    <property type="match status" value="1"/>
</dbReference>
<dbReference type="InterPro" id="IPR036291">
    <property type="entry name" value="NAD(P)-bd_dom_sf"/>
</dbReference>
<dbReference type="InterPro" id="IPR050721">
    <property type="entry name" value="Trk_Ktr_HKT_K-transport"/>
</dbReference>
<dbReference type="PANTHER" id="PTHR43833">
    <property type="entry name" value="POTASSIUM CHANNEL PROTEIN 2-RELATED-RELATED"/>
    <property type="match status" value="1"/>
</dbReference>
<dbReference type="AlphaFoldDB" id="A0A554NAC0"/>
<dbReference type="EMBL" id="QMDX01000004">
    <property type="protein sequence ID" value="TSD14323.1"/>
    <property type="molecule type" value="Genomic_DNA"/>
</dbReference>
<dbReference type="PROSITE" id="PS51201">
    <property type="entry name" value="RCK_N"/>
    <property type="match status" value="1"/>
</dbReference>
<dbReference type="Proteomes" id="UP000319894">
    <property type="component" value="Unassembled WGS sequence"/>
</dbReference>
<name>A0A554NAC0_9EURY</name>
<keyword evidence="3" id="KW-0406">Ion transport</keyword>
<dbReference type="RefSeq" id="WP_144261771.1">
    <property type="nucleotide sequence ID" value="NZ_QMDX01000004.1"/>
</dbReference>
<keyword evidence="4" id="KW-1185">Reference proteome</keyword>
<keyword evidence="1" id="KW-0812">Transmembrane</keyword>
<accession>A0A554NAC0</accession>
<reference evidence="3 4" key="1">
    <citation type="submission" date="2018-06" db="EMBL/GenBank/DDBJ databases">
        <title>Natronomonas sp. F16-60 a new haloarchaeon isolated from a solar saltern of Isla Cristina, Huelva, Spain.</title>
        <authorList>
            <person name="Duran-Viseras A."/>
            <person name="Sanchez-Porro C."/>
            <person name="Ventosa A."/>
        </authorList>
    </citation>
    <scope>NUCLEOTIDE SEQUENCE [LARGE SCALE GENOMIC DNA]</scope>
    <source>
        <strain evidence="3 4">F16-60</strain>
    </source>
</reference>
<dbReference type="InParanoid" id="A0A554NAC0"/>
<feature type="transmembrane region" description="Helical" evidence="1">
    <location>
        <begin position="71"/>
        <end position="97"/>
    </location>
</feature>
<feature type="domain" description="RCK N-terminal" evidence="2">
    <location>
        <begin position="118"/>
        <end position="234"/>
    </location>
</feature>
<protein>
    <submittedName>
        <fullName evidence="3">Potassium channel protein</fullName>
    </submittedName>
</protein>
<dbReference type="PANTHER" id="PTHR43833:SF9">
    <property type="entry name" value="POTASSIUM CHANNEL PROTEIN YUGO-RELATED"/>
    <property type="match status" value="1"/>
</dbReference>
<evidence type="ECO:0000313" key="4">
    <source>
        <dbReference type="Proteomes" id="UP000319894"/>
    </source>
</evidence>
<comment type="caution">
    <text evidence="3">The sequence shown here is derived from an EMBL/GenBank/DDBJ whole genome shotgun (WGS) entry which is preliminary data.</text>
</comment>